<dbReference type="GO" id="GO:0030130">
    <property type="term" value="C:clathrin coat of trans-Golgi network vesicle"/>
    <property type="evidence" value="ECO:0007669"/>
    <property type="project" value="InterPro"/>
</dbReference>
<dbReference type="VEuPathDB" id="TrichDB:TVAG_297490"/>
<reference evidence="8" key="1">
    <citation type="submission" date="2006-10" db="EMBL/GenBank/DDBJ databases">
        <authorList>
            <person name="Amadeo P."/>
            <person name="Zhao Q."/>
            <person name="Wortman J."/>
            <person name="Fraser-Liggett C."/>
            <person name="Carlton J."/>
        </authorList>
    </citation>
    <scope>NUCLEOTIDE SEQUENCE</scope>
    <source>
        <strain evidence="8">G3</strain>
    </source>
</reference>
<organism evidence="8 9">
    <name type="scientific">Trichomonas vaginalis (strain ATCC PRA-98 / G3)</name>
    <dbReference type="NCBI Taxonomy" id="412133"/>
    <lineage>
        <taxon>Eukaryota</taxon>
        <taxon>Metamonada</taxon>
        <taxon>Parabasalia</taxon>
        <taxon>Trichomonadida</taxon>
        <taxon>Trichomonadidae</taxon>
        <taxon>Trichomonas</taxon>
    </lineage>
</organism>
<dbReference type="GO" id="GO:0005886">
    <property type="term" value="C:plasma membrane"/>
    <property type="evidence" value="ECO:0000318"/>
    <property type="project" value="GO_Central"/>
</dbReference>
<evidence type="ECO:0000256" key="4">
    <source>
        <dbReference type="ARBA" id="ARBA00023176"/>
    </source>
</evidence>
<dbReference type="InterPro" id="IPR000996">
    <property type="entry name" value="Clathrin_L-chain"/>
</dbReference>
<keyword evidence="4 6" id="KW-0168">Coated pit</keyword>
<dbReference type="GO" id="GO:0030132">
    <property type="term" value="C:clathrin coat of coated pit"/>
    <property type="evidence" value="ECO:0007669"/>
    <property type="project" value="InterPro"/>
</dbReference>
<dbReference type="SMR" id="A2DRE4"/>
<keyword evidence="9" id="KW-1185">Reference proteome</keyword>
<evidence type="ECO:0000256" key="2">
    <source>
        <dbReference type="ARBA" id="ARBA00005263"/>
    </source>
</evidence>
<dbReference type="Pfam" id="PF01086">
    <property type="entry name" value="Clathrin_lg_ch"/>
    <property type="match status" value="1"/>
</dbReference>
<dbReference type="AlphaFoldDB" id="A2DRE4"/>
<dbReference type="RefSeq" id="XP_001329293.1">
    <property type="nucleotide sequence ID" value="XM_001329258.1"/>
</dbReference>
<evidence type="ECO:0000256" key="1">
    <source>
        <dbReference type="ARBA" id="ARBA00004180"/>
    </source>
</evidence>
<dbReference type="GO" id="GO:0006886">
    <property type="term" value="P:intracellular protein transport"/>
    <property type="evidence" value="ECO:0007669"/>
    <property type="project" value="InterPro"/>
</dbReference>
<feature type="region of interest" description="Disordered" evidence="7">
    <location>
        <begin position="1"/>
        <end position="69"/>
    </location>
</feature>
<dbReference type="STRING" id="5722.A2DRE4"/>
<dbReference type="GO" id="GO:0005198">
    <property type="term" value="F:structural molecule activity"/>
    <property type="evidence" value="ECO:0007669"/>
    <property type="project" value="InterPro"/>
</dbReference>
<keyword evidence="5 6" id="KW-0968">Cytoplasmic vesicle</keyword>
<dbReference type="GO" id="GO:0030125">
    <property type="term" value="C:clathrin vesicle coat"/>
    <property type="evidence" value="ECO:0000318"/>
    <property type="project" value="GO_Central"/>
</dbReference>
<name>A2DRE4_TRIV3</name>
<protein>
    <recommendedName>
        <fullName evidence="6">Clathrin light chain</fullName>
    </recommendedName>
</protein>
<evidence type="ECO:0000256" key="3">
    <source>
        <dbReference type="ARBA" id="ARBA00023136"/>
    </source>
</evidence>
<dbReference type="Proteomes" id="UP000001542">
    <property type="component" value="Unassembled WGS sequence"/>
</dbReference>
<evidence type="ECO:0000313" key="9">
    <source>
        <dbReference type="Proteomes" id="UP000001542"/>
    </source>
</evidence>
<evidence type="ECO:0000256" key="5">
    <source>
        <dbReference type="ARBA" id="ARBA00023329"/>
    </source>
</evidence>
<feature type="compositionally biased region" description="Polar residues" evidence="7">
    <location>
        <begin position="38"/>
        <end position="49"/>
    </location>
</feature>
<dbReference type="OMA" id="NKDTSRM"/>
<keyword evidence="3 6" id="KW-0472">Membrane</keyword>
<dbReference type="OrthoDB" id="5512at2759"/>
<evidence type="ECO:0000256" key="6">
    <source>
        <dbReference type="RuleBase" id="RU363137"/>
    </source>
</evidence>
<dbReference type="KEGG" id="tva:4775084"/>
<feature type="compositionally biased region" description="Polar residues" evidence="7">
    <location>
        <begin position="16"/>
        <end position="27"/>
    </location>
</feature>
<comment type="function">
    <text evidence="6">Clathrin is the major protein of the polyhedral coat of coated pits and vesicles.</text>
</comment>
<proteinExistence type="inferred from homology"/>
<dbReference type="GO" id="GO:0072583">
    <property type="term" value="P:clathrin-dependent endocytosis"/>
    <property type="evidence" value="ECO:0000318"/>
    <property type="project" value="GO_Central"/>
</dbReference>
<dbReference type="PROSITE" id="PS00581">
    <property type="entry name" value="CLATHRIN_LIGHT_CHN_2"/>
    <property type="match status" value="1"/>
</dbReference>
<reference evidence="8" key="2">
    <citation type="journal article" date="2007" name="Science">
        <title>Draft genome sequence of the sexually transmitted pathogen Trichomonas vaginalis.</title>
        <authorList>
            <person name="Carlton J.M."/>
            <person name="Hirt R.P."/>
            <person name="Silva J.C."/>
            <person name="Delcher A.L."/>
            <person name="Schatz M."/>
            <person name="Zhao Q."/>
            <person name="Wortman J.R."/>
            <person name="Bidwell S.L."/>
            <person name="Alsmark U.C.M."/>
            <person name="Besteiro S."/>
            <person name="Sicheritz-Ponten T."/>
            <person name="Noel C.J."/>
            <person name="Dacks J.B."/>
            <person name="Foster P.G."/>
            <person name="Simillion C."/>
            <person name="Van de Peer Y."/>
            <person name="Miranda-Saavedra D."/>
            <person name="Barton G.J."/>
            <person name="Westrop G.D."/>
            <person name="Mueller S."/>
            <person name="Dessi D."/>
            <person name="Fiori P.L."/>
            <person name="Ren Q."/>
            <person name="Paulsen I."/>
            <person name="Zhang H."/>
            <person name="Bastida-Corcuera F.D."/>
            <person name="Simoes-Barbosa A."/>
            <person name="Brown M.T."/>
            <person name="Hayes R.D."/>
            <person name="Mukherjee M."/>
            <person name="Okumura C.Y."/>
            <person name="Schneider R."/>
            <person name="Smith A.J."/>
            <person name="Vanacova S."/>
            <person name="Villalvazo M."/>
            <person name="Haas B.J."/>
            <person name="Pertea M."/>
            <person name="Feldblyum T.V."/>
            <person name="Utterback T.R."/>
            <person name="Shu C.L."/>
            <person name="Osoegawa K."/>
            <person name="de Jong P.J."/>
            <person name="Hrdy I."/>
            <person name="Horvathova L."/>
            <person name="Zubacova Z."/>
            <person name="Dolezal P."/>
            <person name="Malik S.B."/>
            <person name="Logsdon J.M. Jr."/>
            <person name="Henze K."/>
            <person name="Gupta A."/>
            <person name="Wang C.C."/>
            <person name="Dunne R.L."/>
            <person name="Upcroft J.A."/>
            <person name="Upcroft P."/>
            <person name="White O."/>
            <person name="Salzberg S.L."/>
            <person name="Tang P."/>
            <person name="Chiu C.-H."/>
            <person name="Lee Y.-S."/>
            <person name="Embley T.M."/>
            <person name="Coombs G.H."/>
            <person name="Mottram J.C."/>
            <person name="Tachezy J."/>
            <person name="Fraser-Liggett C.M."/>
            <person name="Johnson P.J."/>
        </authorList>
    </citation>
    <scope>NUCLEOTIDE SEQUENCE [LARGE SCALE GENOMIC DNA]</scope>
    <source>
        <strain evidence="8">G3</strain>
    </source>
</reference>
<evidence type="ECO:0000256" key="7">
    <source>
        <dbReference type="SAM" id="MobiDB-lite"/>
    </source>
</evidence>
<comment type="subcellular location">
    <subcellularLocation>
        <location evidence="1 6">Cytoplasmic vesicle membrane</location>
        <topology evidence="1 6">Peripheral membrane protein</topology>
        <orientation evidence="1 6">Cytoplasmic side</orientation>
    </subcellularLocation>
    <subcellularLocation>
        <location evidence="6">Membrane</location>
        <location evidence="6">Coated pit</location>
        <topology evidence="6">Peripheral membrane protein</topology>
        <orientation evidence="6">Cytoplasmic side</orientation>
    </subcellularLocation>
    <text evidence="6">Cytoplasmic face of coated pits and vesicles.</text>
</comment>
<evidence type="ECO:0000313" key="8">
    <source>
        <dbReference type="EMBL" id="EAY17070.1"/>
    </source>
</evidence>
<comment type="similarity">
    <text evidence="2 6">Belongs to the clathrin light chain family.</text>
</comment>
<dbReference type="InParanoid" id="A2DRE4"/>
<dbReference type="GO" id="GO:0032050">
    <property type="term" value="F:clathrin heavy chain binding"/>
    <property type="evidence" value="ECO:0000318"/>
    <property type="project" value="GO_Central"/>
</dbReference>
<sequence>MQDMLSGSSAEDLFGSASQPISSQENTAPLDLIVDLPVQNSSNSATPKNSADLFAAPPQTQANDNEFGGENDAVEDIYASGPAAEPEKVSALVEWEQNRNKIIADQDDEEEKQISAMRQKASEDLSNFHKKIEEGQETRAHHNVEVDAETKAALESHPENQWEGVVSYIDFNRSDLHEKDVSRMKGLLLQLKH</sequence>
<dbReference type="VEuPathDB" id="TrichDB:TVAGG3_0513340"/>
<gene>
    <name evidence="8" type="ORF">TVAG_297490</name>
</gene>
<accession>A2DRE4</accession>
<dbReference type="EMBL" id="DS113235">
    <property type="protein sequence ID" value="EAY17070.1"/>
    <property type="molecule type" value="Genomic_DNA"/>
</dbReference>